<keyword evidence="1 7" id="KW-0028">Amino-acid biosynthesis</keyword>
<dbReference type="CDD" id="cd00464">
    <property type="entry name" value="SK"/>
    <property type="match status" value="1"/>
</dbReference>
<accession>A0A512BH28</accession>
<dbReference type="EC" id="2.7.1.71" evidence="7"/>
<feature type="binding site" evidence="7">
    <location>
        <position position="70"/>
    </location>
    <ligand>
        <name>substrate</name>
    </ligand>
</feature>
<keyword evidence="7" id="KW-0963">Cytoplasm</keyword>
<organism evidence="8 9">
    <name type="scientific">Segetibacter aerophilus</name>
    <dbReference type="NCBI Taxonomy" id="670293"/>
    <lineage>
        <taxon>Bacteria</taxon>
        <taxon>Pseudomonadati</taxon>
        <taxon>Bacteroidota</taxon>
        <taxon>Chitinophagia</taxon>
        <taxon>Chitinophagales</taxon>
        <taxon>Chitinophagaceae</taxon>
        <taxon>Segetibacter</taxon>
    </lineage>
</organism>
<name>A0A512BH28_9BACT</name>
<dbReference type="UniPathway" id="UPA00053">
    <property type="reaction ID" value="UER00088"/>
</dbReference>
<comment type="similarity">
    <text evidence="7">Belongs to the shikimate kinase family.</text>
</comment>
<dbReference type="InterPro" id="IPR000623">
    <property type="entry name" value="Shikimate_kinase/TSH1"/>
</dbReference>
<dbReference type="GO" id="GO:0004765">
    <property type="term" value="F:shikimate kinase activity"/>
    <property type="evidence" value="ECO:0007669"/>
    <property type="project" value="UniProtKB-UniRule"/>
</dbReference>
<protein>
    <recommendedName>
        <fullName evidence="7">Shikimate kinase</fullName>
        <shortName evidence="7">SK</shortName>
        <ecNumber evidence="7">2.7.1.71</ecNumber>
    </recommendedName>
</protein>
<feature type="binding site" evidence="7">
    <location>
        <position position="52"/>
    </location>
    <ligand>
        <name>Mg(2+)</name>
        <dbReference type="ChEBI" id="CHEBI:18420"/>
    </ligand>
</feature>
<comment type="caution">
    <text evidence="7">Lacks conserved residue(s) required for the propagation of feature annotation.</text>
</comment>
<keyword evidence="7" id="KW-0479">Metal-binding</keyword>
<keyword evidence="5 7" id="KW-0067">ATP-binding</keyword>
<dbReference type="GO" id="GO:0005829">
    <property type="term" value="C:cytosol"/>
    <property type="evidence" value="ECO:0007669"/>
    <property type="project" value="TreeGrafter"/>
</dbReference>
<dbReference type="SUPFAM" id="SSF52540">
    <property type="entry name" value="P-loop containing nucleoside triphosphate hydrolases"/>
    <property type="match status" value="1"/>
</dbReference>
<dbReference type="EMBL" id="BJYT01000018">
    <property type="protein sequence ID" value="GEO11271.1"/>
    <property type="molecule type" value="Genomic_DNA"/>
</dbReference>
<keyword evidence="2 7" id="KW-0808">Transferase</keyword>
<keyword evidence="3 7" id="KW-0547">Nucleotide-binding</keyword>
<comment type="pathway">
    <text evidence="7">Metabolic intermediate biosynthesis; chorismate biosynthesis; chorismate from D-erythrose 4-phosphate and phosphoenolpyruvate: step 5/7.</text>
</comment>
<comment type="catalytic activity">
    <reaction evidence="7">
        <text>shikimate + ATP = 3-phosphoshikimate + ADP + H(+)</text>
        <dbReference type="Rhea" id="RHEA:13121"/>
        <dbReference type="ChEBI" id="CHEBI:15378"/>
        <dbReference type="ChEBI" id="CHEBI:30616"/>
        <dbReference type="ChEBI" id="CHEBI:36208"/>
        <dbReference type="ChEBI" id="CHEBI:145989"/>
        <dbReference type="ChEBI" id="CHEBI:456216"/>
        <dbReference type="EC" id="2.7.1.71"/>
    </reaction>
</comment>
<evidence type="ECO:0000256" key="4">
    <source>
        <dbReference type="ARBA" id="ARBA00022777"/>
    </source>
</evidence>
<comment type="caution">
    <text evidence="8">The sequence shown here is derived from an EMBL/GenBank/DDBJ whole genome shotgun (WGS) entry which is preliminary data.</text>
</comment>
<dbReference type="GO" id="GO:0009073">
    <property type="term" value="P:aromatic amino acid family biosynthetic process"/>
    <property type="evidence" value="ECO:0007669"/>
    <property type="project" value="UniProtKB-KW"/>
</dbReference>
<comment type="subunit">
    <text evidence="7">Monomer.</text>
</comment>
<feature type="binding site" evidence="7">
    <location>
        <position position="116"/>
    </location>
    <ligand>
        <name>substrate</name>
    </ligand>
</feature>
<feature type="binding site" evidence="7">
    <location>
        <begin position="48"/>
        <end position="53"/>
    </location>
    <ligand>
        <name>ATP</name>
        <dbReference type="ChEBI" id="CHEBI:30616"/>
    </ligand>
</feature>
<dbReference type="InterPro" id="IPR027417">
    <property type="entry name" value="P-loop_NTPase"/>
</dbReference>
<comment type="cofactor">
    <cofactor evidence="7">
        <name>Mg(2+)</name>
        <dbReference type="ChEBI" id="CHEBI:18420"/>
    </cofactor>
    <text evidence="7">Binds 1 Mg(2+) ion per subunit.</text>
</comment>
<evidence type="ECO:0000313" key="9">
    <source>
        <dbReference type="Proteomes" id="UP000321513"/>
    </source>
</evidence>
<evidence type="ECO:0000256" key="6">
    <source>
        <dbReference type="ARBA" id="ARBA00023141"/>
    </source>
</evidence>
<reference evidence="8 9" key="1">
    <citation type="submission" date="2019-07" db="EMBL/GenBank/DDBJ databases">
        <title>Whole genome shotgun sequence of Segetibacter aerophilus NBRC 106135.</title>
        <authorList>
            <person name="Hosoyama A."/>
            <person name="Uohara A."/>
            <person name="Ohji S."/>
            <person name="Ichikawa N."/>
        </authorList>
    </citation>
    <scope>NUCLEOTIDE SEQUENCE [LARGE SCALE GENOMIC DNA]</scope>
    <source>
        <strain evidence="8 9">NBRC 106135</strain>
    </source>
</reference>
<keyword evidence="7" id="KW-0460">Magnesium</keyword>
<sequence>MNVSIDAKCITPNMMTTTTAKKPAKAITKDSTADTKVGTKIFLIGMMGAGKSFWAEKLKKRFKVPAYDLDSLVEMMEEKSIKEIFEEDGEEYFRKAEAKMLRLFSEKKQFIVSCGGGTACYNDNMKWMNKHGITIWIDEPVEVLSERLSKEKSHRPLIKDLDDEALNNFLSSKLEERATFYDQSAYRLSGDKLSETAFSKILAGHA</sequence>
<evidence type="ECO:0000256" key="7">
    <source>
        <dbReference type="HAMAP-Rule" id="MF_00109"/>
    </source>
</evidence>
<dbReference type="AlphaFoldDB" id="A0A512BH28"/>
<evidence type="ECO:0000256" key="5">
    <source>
        <dbReference type="ARBA" id="ARBA00022840"/>
    </source>
</evidence>
<dbReference type="Pfam" id="PF01202">
    <property type="entry name" value="SKI"/>
    <property type="match status" value="1"/>
</dbReference>
<feature type="binding site" evidence="7">
    <location>
        <position position="177"/>
    </location>
    <ligand>
        <name>substrate</name>
    </ligand>
</feature>
<dbReference type="GO" id="GO:0008652">
    <property type="term" value="P:amino acid biosynthetic process"/>
    <property type="evidence" value="ECO:0007669"/>
    <property type="project" value="UniProtKB-KW"/>
</dbReference>
<dbReference type="PANTHER" id="PTHR21087:SF16">
    <property type="entry name" value="SHIKIMATE KINASE 1, CHLOROPLASTIC"/>
    <property type="match status" value="1"/>
</dbReference>
<dbReference type="Proteomes" id="UP000321513">
    <property type="component" value="Unassembled WGS sequence"/>
</dbReference>
<dbReference type="GO" id="GO:0005524">
    <property type="term" value="F:ATP binding"/>
    <property type="evidence" value="ECO:0007669"/>
    <property type="project" value="UniProtKB-UniRule"/>
</dbReference>
<comment type="subcellular location">
    <subcellularLocation>
        <location evidence="7">Cytoplasm</location>
    </subcellularLocation>
</comment>
<dbReference type="InterPro" id="IPR031322">
    <property type="entry name" value="Shikimate/glucono_kinase"/>
</dbReference>
<evidence type="ECO:0000256" key="2">
    <source>
        <dbReference type="ARBA" id="ARBA00022679"/>
    </source>
</evidence>
<keyword evidence="9" id="KW-1185">Reference proteome</keyword>
<evidence type="ECO:0000256" key="3">
    <source>
        <dbReference type="ARBA" id="ARBA00022741"/>
    </source>
</evidence>
<feature type="binding site" evidence="7">
    <location>
        <position position="155"/>
    </location>
    <ligand>
        <name>ATP</name>
        <dbReference type="ChEBI" id="CHEBI:30616"/>
    </ligand>
</feature>
<feature type="binding site" evidence="7">
    <location>
        <position position="94"/>
    </location>
    <ligand>
        <name>substrate</name>
    </ligand>
</feature>
<keyword evidence="6 7" id="KW-0057">Aromatic amino acid biosynthesis</keyword>
<comment type="function">
    <text evidence="7">Catalyzes the specific phosphorylation of the 3-hydroxyl group of shikimic acid using ATP as a cosubstrate.</text>
</comment>
<dbReference type="PANTHER" id="PTHR21087">
    <property type="entry name" value="SHIKIMATE KINASE"/>
    <property type="match status" value="1"/>
</dbReference>
<evidence type="ECO:0000256" key="1">
    <source>
        <dbReference type="ARBA" id="ARBA00022605"/>
    </source>
</evidence>
<evidence type="ECO:0000313" key="8">
    <source>
        <dbReference type="EMBL" id="GEO11271.1"/>
    </source>
</evidence>
<proteinExistence type="inferred from homology"/>
<keyword evidence="4 7" id="KW-0418">Kinase</keyword>
<gene>
    <name evidence="7" type="primary">aroK</name>
    <name evidence="8" type="ORF">SAE01_37670</name>
</gene>
<dbReference type="PRINTS" id="PR01100">
    <property type="entry name" value="SHIKIMTKNASE"/>
</dbReference>
<dbReference type="Gene3D" id="3.40.50.300">
    <property type="entry name" value="P-loop containing nucleotide triphosphate hydrolases"/>
    <property type="match status" value="1"/>
</dbReference>
<dbReference type="GO" id="GO:0000287">
    <property type="term" value="F:magnesium ion binding"/>
    <property type="evidence" value="ECO:0007669"/>
    <property type="project" value="UniProtKB-UniRule"/>
</dbReference>
<dbReference type="GO" id="GO:0009423">
    <property type="term" value="P:chorismate biosynthetic process"/>
    <property type="evidence" value="ECO:0007669"/>
    <property type="project" value="UniProtKB-UniRule"/>
</dbReference>
<dbReference type="HAMAP" id="MF_00109">
    <property type="entry name" value="Shikimate_kinase"/>
    <property type="match status" value="1"/>
</dbReference>